<proteinExistence type="predicted"/>
<dbReference type="EMBL" id="BAAAGU010000075">
    <property type="protein sequence ID" value="GAA0667631.1"/>
    <property type="molecule type" value="Genomic_DNA"/>
</dbReference>
<accession>A0ABN1HU33</accession>
<gene>
    <name evidence="1" type="ORF">GCM10009535_54400</name>
</gene>
<organism evidence="1 2">
    <name type="scientific">Streptomyces thermocarboxydovorans</name>
    <dbReference type="NCBI Taxonomy" id="59298"/>
    <lineage>
        <taxon>Bacteria</taxon>
        <taxon>Bacillati</taxon>
        <taxon>Actinomycetota</taxon>
        <taxon>Actinomycetes</taxon>
        <taxon>Kitasatosporales</taxon>
        <taxon>Streptomycetaceae</taxon>
        <taxon>Streptomyces</taxon>
    </lineage>
</organism>
<evidence type="ECO:0000313" key="2">
    <source>
        <dbReference type="Proteomes" id="UP001500724"/>
    </source>
</evidence>
<sequence length="80" mass="9167">MVDDISHEGLRALLREEGVSFQRMKIWKTSRDLDYATKKARVEHLYAIADGEVVPEEGEPEVIFCLIEFGPLNLQPRPGR</sequence>
<protein>
    <submittedName>
        <fullName evidence="1">Uncharacterized protein</fullName>
    </submittedName>
</protein>
<keyword evidence="2" id="KW-1185">Reference proteome</keyword>
<comment type="caution">
    <text evidence="1">The sequence shown here is derived from an EMBL/GenBank/DDBJ whole genome shotgun (WGS) entry which is preliminary data.</text>
</comment>
<name>A0ABN1HU33_9ACTN</name>
<evidence type="ECO:0000313" key="1">
    <source>
        <dbReference type="EMBL" id="GAA0667631.1"/>
    </source>
</evidence>
<reference evidence="1 2" key="1">
    <citation type="journal article" date="2019" name="Int. J. Syst. Evol. Microbiol.">
        <title>The Global Catalogue of Microorganisms (GCM) 10K type strain sequencing project: providing services to taxonomists for standard genome sequencing and annotation.</title>
        <authorList>
            <consortium name="The Broad Institute Genomics Platform"/>
            <consortium name="The Broad Institute Genome Sequencing Center for Infectious Disease"/>
            <person name="Wu L."/>
            <person name="Ma J."/>
        </authorList>
    </citation>
    <scope>NUCLEOTIDE SEQUENCE [LARGE SCALE GENOMIC DNA]</scope>
    <source>
        <strain evidence="1 2">JCM 10367</strain>
    </source>
</reference>
<dbReference type="Proteomes" id="UP001500724">
    <property type="component" value="Unassembled WGS sequence"/>
</dbReference>